<evidence type="ECO:0000313" key="2">
    <source>
        <dbReference type="EMBL" id="CDW39033.1"/>
    </source>
</evidence>
<dbReference type="EMBL" id="HACA01021672">
    <property type="protein sequence ID" value="CDW39033.1"/>
    <property type="molecule type" value="Transcribed_RNA"/>
</dbReference>
<accession>A0A0K2UL92</accession>
<dbReference type="AlphaFoldDB" id="A0A0K2UL92"/>
<reference evidence="2" key="1">
    <citation type="submission" date="2014-05" db="EMBL/GenBank/DDBJ databases">
        <authorList>
            <person name="Chronopoulou M."/>
        </authorList>
    </citation>
    <scope>NUCLEOTIDE SEQUENCE</scope>
    <source>
        <tissue evidence="2">Whole organism</tissue>
    </source>
</reference>
<evidence type="ECO:0000256" key="1">
    <source>
        <dbReference type="SAM" id="MobiDB-lite"/>
    </source>
</evidence>
<protein>
    <submittedName>
        <fullName evidence="2">Uncharacterized protein</fullName>
    </submittedName>
</protein>
<sequence>MSGCMFSQNLPVLPSSRYGTLN</sequence>
<proteinExistence type="predicted"/>
<feature type="compositionally biased region" description="Polar residues" evidence="1">
    <location>
        <begin position="1"/>
        <end position="10"/>
    </location>
</feature>
<feature type="region of interest" description="Disordered" evidence="1">
    <location>
        <begin position="1"/>
        <end position="22"/>
    </location>
</feature>
<name>A0A0K2UL92_LEPSM</name>
<organism evidence="2">
    <name type="scientific">Lepeophtheirus salmonis</name>
    <name type="common">Salmon louse</name>
    <name type="synonym">Caligus salmonis</name>
    <dbReference type="NCBI Taxonomy" id="72036"/>
    <lineage>
        <taxon>Eukaryota</taxon>
        <taxon>Metazoa</taxon>
        <taxon>Ecdysozoa</taxon>
        <taxon>Arthropoda</taxon>
        <taxon>Crustacea</taxon>
        <taxon>Multicrustacea</taxon>
        <taxon>Hexanauplia</taxon>
        <taxon>Copepoda</taxon>
        <taxon>Siphonostomatoida</taxon>
        <taxon>Caligidae</taxon>
        <taxon>Lepeophtheirus</taxon>
    </lineage>
</organism>